<keyword evidence="3" id="KW-0249">Electron transport</keyword>
<dbReference type="InterPro" id="IPR039391">
    <property type="entry name" value="Phytocyanin-like"/>
</dbReference>
<dbReference type="RefSeq" id="XP_022969745.1">
    <property type="nucleotide sequence ID" value="XM_023113977.1"/>
</dbReference>
<feature type="domain" description="Phytocyanin" evidence="8">
    <location>
        <begin position="25"/>
        <end position="123"/>
    </location>
</feature>
<dbReference type="OrthoDB" id="581242at2759"/>
<feature type="signal peptide" evidence="7">
    <location>
        <begin position="1"/>
        <end position="24"/>
    </location>
</feature>
<reference evidence="10" key="1">
    <citation type="submission" date="2025-08" db="UniProtKB">
        <authorList>
            <consortium name="RefSeq"/>
        </authorList>
    </citation>
    <scope>IDENTIFICATION</scope>
    <source>
        <tissue evidence="10">Young leaves</tissue>
    </source>
</reference>
<dbReference type="Gene3D" id="2.60.40.420">
    <property type="entry name" value="Cupredoxins - blue copper proteins"/>
    <property type="match status" value="1"/>
</dbReference>
<dbReference type="CDD" id="cd04216">
    <property type="entry name" value="Phytocyanin"/>
    <property type="match status" value="1"/>
</dbReference>
<keyword evidence="7" id="KW-0732">Signal</keyword>
<dbReference type="Proteomes" id="UP000504608">
    <property type="component" value="Unplaced"/>
</dbReference>
<dbReference type="PROSITE" id="PS51485">
    <property type="entry name" value="PHYTOCYANIN"/>
    <property type="match status" value="1"/>
</dbReference>
<dbReference type="GO" id="GO:0046872">
    <property type="term" value="F:metal ion binding"/>
    <property type="evidence" value="ECO:0007669"/>
    <property type="project" value="UniProtKB-KW"/>
</dbReference>
<evidence type="ECO:0000256" key="2">
    <source>
        <dbReference type="ARBA" id="ARBA00022723"/>
    </source>
</evidence>
<evidence type="ECO:0000256" key="1">
    <source>
        <dbReference type="ARBA" id="ARBA00022448"/>
    </source>
</evidence>
<keyword evidence="2" id="KW-0479">Metal-binding</keyword>
<dbReference type="SUPFAM" id="SSF49503">
    <property type="entry name" value="Cupredoxins"/>
    <property type="match status" value="1"/>
</dbReference>
<dbReference type="GO" id="GO:0005886">
    <property type="term" value="C:plasma membrane"/>
    <property type="evidence" value="ECO:0007669"/>
    <property type="project" value="TreeGrafter"/>
</dbReference>
<feature type="chain" id="PRO_5026833729" evidence="7">
    <location>
        <begin position="25"/>
        <end position="184"/>
    </location>
</feature>
<name>A0A6J1I0T8_CUCMA</name>
<dbReference type="PANTHER" id="PTHR33021">
    <property type="entry name" value="BLUE COPPER PROTEIN"/>
    <property type="match status" value="1"/>
</dbReference>
<keyword evidence="1" id="KW-0813">Transport</keyword>
<evidence type="ECO:0000256" key="4">
    <source>
        <dbReference type="ARBA" id="ARBA00023008"/>
    </source>
</evidence>
<evidence type="ECO:0000256" key="7">
    <source>
        <dbReference type="SAM" id="SignalP"/>
    </source>
</evidence>
<gene>
    <name evidence="10" type="primary">LOC111468850</name>
</gene>
<dbReference type="InterPro" id="IPR003245">
    <property type="entry name" value="Phytocyanin_dom"/>
</dbReference>
<keyword evidence="9" id="KW-1185">Reference proteome</keyword>
<keyword evidence="4" id="KW-0186">Copper</keyword>
<proteinExistence type="predicted"/>
<keyword evidence="5" id="KW-0325">Glycoprotein</keyword>
<dbReference type="KEGG" id="cmax:111468850"/>
<dbReference type="FunFam" id="2.60.40.420:FF:000003">
    <property type="entry name" value="Blue copper"/>
    <property type="match status" value="1"/>
</dbReference>
<dbReference type="GeneID" id="111468850"/>
<dbReference type="AlphaFoldDB" id="A0A6J1I0T8"/>
<organism evidence="9 10">
    <name type="scientific">Cucurbita maxima</name>
    <name type="common">Pumpkin</name>
    <name type="synonym">Winter squash</name>
    <dbReference type="NCBI Taxonomy" id="3661"/>
    <lineage>
        <taxon>Eukaryota</taxon>
        <taxon>Viridiplantae</taxon>
        <taxon>Streptophyta</taxon>
        <taxon>Embryophyta</taxon>
        <taxon>Tracheophyta</taxon>
        <taxon>Spermatophyta</taxon>
        <taxon>Magnoliopsida</taxon>
        <taxon>eudicotyledons</taxon>
        <taxon>Gunneridae</taxon>
        <taxon>Pentapetalae</taxon>
        <taxon>rosids</taxon>
        <taxon>fabids</taxon>
        <taxon>Cucurbitales</taxon>
        <taxon>Cucurbitaceae</taxon>
        <taxon>Cucurbiteae</taxon>
        <taxon>Cucurbita</taxon>
    </lineage>
</organism>
<dbReference type="Pfam" id="PF02298">
    <property type="entry name" value="Cu_bind_like"/>
    <property type="match status" value="1"/>
</dbReference>
<evidence type="ECO:0000313" key="9">
    <source>
        <dbReference type="Proteomes" id="UP000504608"/>
    </source>
</evidence>
<dbReference type="GO" id="GO:0009055">
    <property type="term" value="F:electron transfer activity"/>
    <property type="evidence" value="ECO:0007669"/>
    <property type="project" value="InterPro"/>
</dbReference>
<feature type="region of interest" description="Disordered" evidence="6">
    <location>
        <begin position="126"/>
        <end position="160"/>
    </location>
</feature>
<evidence type="ECO:0000259" key="8">
    <source>
        <dbReference type="PROSITE" id="PS51485"/>
    </source>
</evidence>
<evidence type="ECO:0000256" key="6">
    <source>
        <dbReference type="SAM" id="MobiDB-lite"/>
    </source>
</evidence>
<protein>
    <submittedName>
        <fullName evidence="10">Stellacyanin</fullName>
    </submittedName>
</protein>
<dbReference type="InterPro" id="IPR008972">
    <property type="entry name" value="Cupredoxin"/>
</dbReference>
<sequence length="184" mass="19778">MAMANNIWVYVLVIIGGLALSCNAATYIVGDTSGWDISTDLDTWSQGKRFYVGDVLVFQYSSSQSLNEVTRENYNTCNTTKVLKAYTNGNTTVTLSQPGQRFFVSGNRLLCLGGMKMQVNVENNQSFSPAAAPQPPPQSDGLPRPSSKTDNDGIPSGSTRHVIGGKEALGIVLACYVISLAFII</sequence>
<evidence type="ECO:0000313" key="10">
    <source>
        <dbReference type="RefSeq" id="XP_022969745.1"/>
    </source>
</evidence>
<accession>A0A6J1I0T8</accession>
<evidence type="ECO:0000256" key="5">
    <source>
        <dbReference type="ARBA" id="ARBA00023180"/>
    </source>
</evidence>
<evidence type="ECO:0000256" key="3">
    <source>
        <dbReference type="ARBA" id="ARBA00022982"/>
    </source>
</evidence>
<dbReference type="PANTHER" id="PTHR33021:SF70">
    <property type="entry name" value="PHYTOCYANIN DOMAIN-CONTAINING PROTEIN"/>
    <property type="match status" value="1"/>
</dbReference>